<reference evidence="2 3" key="1">
    <citation type="submission" date="2019-02" db="EMBL/GenBank/DDBJ databases">
        <title>Genome sequencing of the rare red list fungi Dentipellis fragilis.</title>
        <authorList>
            <person name="Buettner E."/>
            <person name="Kellner H."/>
        </authorList>
    </citation>
    <scope>NUCLEOTIDE SEQUENCE [LARGE SCALE GENOMIC DNA]</scope>
    <source>
        <strain evidence="2 3">DSM 105465</strain>
    </source>
</reference>
<evidence type="ECO:0000313" key="3">
    <source>
        <dbReference type="Proteomes" id="UP000298327"/>
    </source>
</evidence>
<gene>
    <name evidence="2" type="ORF">EVG20_g6121</name>
</gene>
<proteinExistence type="predicted"/>
<feature type="region of interest" description="Disordered" evidence="1">
    <location>
        <begin position="18"/>
        <end position="75"/>
    </location>
</feature>
<keyword evidence="3" id="KW-1185">Reference proteome</keyword>
<protein>
    <submittedName>
        <fullName evidence="2">Uncharacterized protein</fullName>
    </submittedName>
</protein>
<dbReference type="Proteomes" id="UP000298327">
    <property type="component" value="Unassembled WGS sequence"/>
</dbReference>
<dbReference type="EMBL" id="SEOQ01000392">
    <property type="protein sequence ID" value="TFY63936.1"/>
    <property type="molecule type" value="Genomic_DNA"/>
</dbReference>
<comment type="caution">
    <text evidence="2">The sequence shown here is derived from an EMBL/GenBank/DDBJ whole genome shotgun (WGS) entry which is preliminary data.</text>
</comment>
<feature type="compositionally biased region" description="Basic and acidic residues" evidence="1">
    <location>
        <begin position="25"/>
        <end position="60"/>
    </location>
</feature>
<organism evidence="2 3">
    <name type="scientific">Dentipellis fragilis</name>
    <dbReference type="NCBI Taxonomy" id="205917"/>
    <lineage>
        <taxon>Eukaryota</taxon>
        <taxon>Fungi</taxon>
        <taxon>Dikarya</taxon>
        <taxon>Basidiomycota</taxon>
        <taxon>Agaricomycotina</taxon>
        <taxon>Agaricomycetes</taxon>
        <taxon>Russulales</taxon>
        <taxon>Hericiaceae</taxon>
        <taxon>Dentipellis</taxon>
    </lineage>
</organism>
<evidence type="ECO:0000256" key="1">
    <source>
        <dbReference type="SAM" id="MobiDB-lite"/>
    </source>
</evidence>
<sequence>MVILARLKVRILSDEADTTTAPRQWDVRGHSEAGRHQHGRRADELRGRWRPASRKEHEAANFEGGRGRQCPSFLQPRQAGCNTRAHAVRPRSLAFAADGVPGSGAADAENQSAGHTGLSISPLFPRRSVDWRMAELSPLPPRANAGASTQVGITIRHDTAL</sequence>
<accession>A0A4Y9YMW5</accession>
<feature type="region of interest" description="Disordered" evidence="1">
    <location>
        <begin position="103"/>
        <end position="122"/>
    </location>
</feature>
<evidence type="ECO:0000313" key="2">
    <source>
        <dbReference type="EMBL" id="TFY63936.1"/>
    </source>
</evidence>
<name>A0A4Y9YMW5_9AGAM</name>
<dbReference type="AlphaFoldDB" id="A0A4Y9YMW5"/>